<evidence type="ECO:0000313" key="3">
    <source>
        <dbReference type="Proteomes" id="UP001302349"/>
    </source>
</evidence>
<dbReference type="Proteomes" id="UP001302349">
    <property type="component" value="Chromosome"/>
</dbReference>
<feature type="signal peptide" evidence="1">
    <location>
        <begin position="1"/>
        <end position="25"/>
    </location>
</feature>
<accession>A0ABZ0IVT4</accession>
<evidence type="ECO:0000256" key="1">
    <source>
        <dbReference type="SAM" id="SignalP"/>
    </source>
</evidence>
<dbReference type="PROSITE" id="PS51257">
    <property type="entry name" value="PROKAR_LIPOPROTEIN"/>
    <property type="match status" value="1"/>
</dbReference>
<reference evidence="2 3" key="1">
    <citation type="journal article" date="2023" name="Microbiol. Resour. Announc.">
        <title>Complete Genome Sequence of Imperialibacter roseus strain P4T.</title>
        <authorList>
            <person name="Tizabi D.R."/>
            <person name="Bachvaroff T."/>
            <person name="Hill R.T."/>
        </authorList>
    </citation>
    <scope>NUCLEOTIDE SEQUENCE [LARGE SCALE GENOMIC DNA]</scope>
    <source>
        <strain evidence="2 3">P4T</strain>
    </source>
</reference>
<gene>
    <name evidence="2" type="ORF">RT717_03800</name>
</gene>
<keyword evidence="1" id="KW-0732">Signal</keyword>
<dbReference type="RefSeq" id="WP_317490405.1">
    <property type="nucleotide sequence ID" value="NZ_CP136051.1"/>
</dbReference>
<feature type="chain" id="PRO_5046763132" description="Lipocalin-like domain-containing protein" evidence="1">
    <location>
        <begin position="26"/>
        <end position="159"/>
    </location>
</feature>
<evidence type="ECO:0000313" key="2">
    <source>
        <dbReference type="EMBL" id="WOK07747.1"/>
    </source>
</evidence>
<name>A0ABZ0IVT4_9BACT</name>
<evidence type="ECO:0008006" key="4">
    <source>
        <dbReference type="Google" id="ProtNLM"/>
    </source>
</evidence>
<proteinExistence type="predicted"/>
<keyword evidence="3" id="KW-1185">Reference proteome</keyword>
<sequence length="159" mass="18309">MTQRKLANIKFIYHIGILVCLMSFACTQNPKNQAIHGLWEIDSLIVEPISIPSYCDMIYKGSLFNFKSDGQLVITPKDSTQKCNSYSYKIFDDELNIVEYDMVMSASFDLTDDGYLKMFSRNLFDWDKAKTPDIETYNLLFANGITIKLKRKDDNTAVK</sequence>
<dbReference type="EMBL" id="CP136051">
    <property type="protein sequence ID" value="WOK07747.1"/>
    <property type="molecule type" value="Genomic_DNA"/>
</dbReference>
<protein>
    <recommendedName>
        <fullName evidence="4">Lipocalin-like domain-containing protein</fullName>
    </recommendedName>
</protein>
<organism evidence="2 3">
    <name type="scientific">Imperialibacter roseus</name>
    <dbReference type="NCBI Taxonomy" id="1324217"/>
    <lineage>
        <taxon>Bacteria</taxon>
        <taxon>Pseudomonadati</taxon>
        <taxon>Bacteroidota</taxon>
        <taxon>Cytophagia</taxon>
        <taxon>Cytophagales</taxon>
        <taxon>Flammeovirgaceae</taxon>
        <taxon>Imperialibacter</taxon>
    </lineage>
</organism>